<dbReference type="NCBIfam" id="TIGR00675">
    <property type="entry name" value="dcm"/>
    <property type="match status" value="1"/>
</dbReference>
<dbReference type="AlphaFoldDB" id="A0AB39V540"/>
<dbReference type="Gene3D" id="3.90.120.10">
    <property type="entry name" value="DNA Methylase, subunit A, domain 2"/>
    <property type="match status" value="1"/>
</dbReference>
<evidence type="ECO:0000256" key="7">
    <source>
        <dbReference type="RuleBase" id="RU000417"/>
    </source>
</evidence>
<dbReference type="REBASE" id="858599">
    <property type="entry name" value="M.Lsp36ORF11905P"/>
</dbReference>
<dbReference type="InterPro" id="IPR018117">
    <property type="entry name" value="C5_DNA_meth_AS"/>
</dbReference>
<sequence length="715" mass="82925">MNNTVMKSKKLKFIDLFSGIGGFRLGMESIGAECVFSSEIDSHAIEMYKENFGEDSDRDITKVKTNIIPNFDILCAGFPCQAFSISGKQKGFEDITRGTLFFDICRILKEKKPKVFVLENVQNLEKHDKGNTLYVMINSLNQLGYAVSYKVLNAKNFGVPQNRERIVIVGNREGKIFDFSKLKENPTVSMLNFLDKEADFEYLNEDEYTLIDKKYIKKQKKSGLIFVGYRNKKIRTAGTREGTEHLSRVHKQPNRIYDSMGIHPTIASQEKSGRYWILIDNTVRKLTLNECYRFFGFPENFKKIGLKSKLYERIGNSLCVPMIKEIAKEVEKQFFLGESNMEKNMNVDEELESFYIKASSLKHEKELDLTELQLNLVKNIVEKEETSKGVYTVLLTSLVYKSLNPEQDVRRHQANMDRGYSGRTFDTKYITPFLKRKQLLAAMKESGWLTRSLEQPIPYDLNYTGKISGSKVKESFLKILYEIEERKQNPKNFILAMLYLSIKSKEAKSIQLINPVISETKVNIDKIIEYLHSHFYYKYKTRGASILPVVALYSLYECILTEIKRFENKELQELSSHNSSDRSSGNTGDIVVLDAENNLYEVVEIKFDIKPDLIMIQDIYKKISSTTVQRYYLLSTLEMDDEHKDSVNGLINEIKENQGCQIIVNGILPTIKYYLRLLENTDKFLEKYIENIEKNPEINYEHKLAWNSILKEEKN</sequence>
<gene>
    <name evidence="8" type="primary">dcm</name>
    <name evidence="8" type="ORF">AB8B28_11905</name>
</gene>
<dbReference type="SUPFAM" id="SSF53335">
    <property type="entry name" value="S-adenosyl-L-methionine-dependent methyltransferases"/>
    <property type="match status" value="1"/>
</dbReference>
<evidence type="ECO:0000256" key="5">
    <source>
        <dbReference type="PROSITE-ProRule" id="PRU01016"/>
    </source>
</evidence>
<dbReference type="PRINTS" id="PR00105">
    <property type="entry name" value="C5METTRFRASE"/>
</dbReference>
<proteinExistence type="inferred from homology"/>
<evidence type="ECO:0000256" key="2">
    <source>
        <dbReference type="ARBA" id="ARBA00022679"/>
    </source>
</evidence>
<dbReference type="GO" id="GO:0009307">
    <property type="term" value="P:DNA restriction-modification system"/>
    <property type="evidence" value="ECO:0007669"/>
    <property type="project" value="UniProtKB-KW"/>
</dbReference>
<keyword evidence="3 5" id="KW-0949">S-adenosyl-L-methionine</keyword>
<keyword evidence="2 5" id="KW-0808">Transferase</keyword>
<dbReference type="InterPro" id="IPR001525">
    <property type="entry name" value="C5_MeTfrase"/>
</dbReference>
<feature type="active site" evidence="5">
    <location>
        <position position="80"/>
    </location>
</feature>
<dbReference type="Gene3D" id="3.40.50.150">
    <property type="entry name" value="Vaccinia Virus protein VP39"/>
    <property type="match status" value="1"/>
</dbReference>
<dbReference type="InterPro" id="IPR029063">
    <property type="entry name" value="SAM-dependent_MTases_sf"/>
</dbReference>
<keyword evidence="4" id="KW-0680">Restriction system</keyword>
<dbReference type="PROSITE" id="PS51679">
    <property type="entry name" value="SAM_MT_C5"/>
    <property type="match status" value="1"/>
</dbReference>
<dbReference type="GO" id="GO:0003886">
    <property type="term" value="F:DNA (cytosine-5-)-methyltransferase activity"/>
    <property type="evidence" value="ECO:0007669"/>
    <property type="project" value="UniProtKB-EC"/>
</dbReference>
<dbReference type="Pfam" id="PF00145">
    <property type="entry name" value="DNA_methylase"/>
    <property type="match status" value="1"/>
</dbReference>
<dbReference type="EC" id="2.1.1.37" evidence="7"/>
<name>A0AB39V540_9FUSO</name>
<organism evidence="8">
    <name type="scientific">Leptotrichia alba</name>
    <dbReference type="NCBI Taxonomy" id="3239304"/>
    <lineage>
        <taxon>Bacteria</taxon>
        <taxon>Fusobacteriati</taxon>
        <taxon>Fusobacteriota</taxon>
        <taxon>Fusobacteriia</taxon>
        <taxon>Fusobacteriales</taxon>
        <taxon>Leptotrichiaceae</taxon>
        <taxon>Leptotrichia</taxon>
    </lineage>
</organism>
<dbReference type="GO" id="GO:0032259">
    <property type="term" value="P:methylation"/>
    <property type="evidence" value="ECO:0007669"/>
    <property type="project" value="UniProtKB-KW"/>
</dbReference>
<evidence type="ECO:0000313" key="8">
    <source>
        <dbReference type="EMBL" id="XDU62308.1"/>
    </source>
</evidence>
<dbReference type="CDD" id="cd00315">
    <property type="entry name" value="Cyt_C5_DNA_methylase"/>
    <property type="match status" value="1"/>
</dbReference>
<dbReference type="KEGG" id="lala:AB8B28_11905"/>
<keyword evidence="1 5" id="KW-0489">Methyltransferase</keyword>
<dbReference type="PANTHER" id="PTHR46098">
    <property type="entry name" value="TRNA (CYTOSINE(38)-C(5))-METHYLTRANSFERASE"/>
    <property type="match status" value="1"/>
</dbReference>
<evidence type="ECO:0000256" key="1">
    <source>
        <dbReference type="ARBA" id="ARBA00022603"/>
    </source>
</evidence>
<accession>A0AB39V540</accession>
<dbReference type="EMBL" id="CP165647">
    <property type="protein sequence ID" value="XDU62308.1"/>
    <property type="molecule type" value="Genomic_DNA"/>
</dbReference>
<reference evidence="8" key="1">
    <citation type="submission" date="2024-07" db="EMBL/GenBank/DDBJ databases">
        <authorList>
            <person name="Li X.-J."/>
            <person name="Wang X."/>
        </authorList>
    </citation>
    <scope>NUCLEOTIDE SEQUENCE</scope>
    <source>
        <strain evidence="8">HSP-536</strain>
    </source>
</reference>
<comment type="catalytic activity">
    <reaction evidence="7">
        <text>a 2'-deoxycytidine in DNA + S-adenosyl-L-methionine = a 5-methyl-2'-deoxycytidine in DNA + S-adenosyl-L-homocysteine + H(+)</text>
        <dbReference type="Rhea" id="RHEA:13681"/>
        <dbReference type="Rhea" id="RHEA-COMP:11369"/>
        <dbReference type="Rhea" id="RHEA-COMP:11370"/>
        <dbReference type="ChEBI" id="CHEBI:15378"/>
        <dbReference type="ChEBI" id="CHEBI:57856"/>
        <dbReference type="ChEBI" id="CHEBI:59789"/>
        <dbReference type="ChEBI" id="CHEBI:85452"/>
        <dbReference type="ChEBI" id="CHEBI:85454"/>
        <dbReference type="EC" id="2.1.1.37"/>
    </reaction>
</comment>
<dbReference type="PANTHER" id="PTHR46098:SF1">
    <property type="entry name" value="TRNA (CYTOSINE(38)-C(5))-METHYLTRANSFERASE"/>
    <property type="match status" value="1"/>
</dbReference>
<protein>
    <recommendedName>
        <fullName evidence="7">Cytosine-specific methyltransferase</fullName>
        <ecNumber evidence="7">2.1.1.37</ecNumber>
    </recommendedName>
</protein>
<evidence type="ECO:0000256" key="4">
    <source>
        <dbReference type="ARBA" id="ARBA00022747"/>
    </source>
</evidence>
<evidence type="ECO:0000256" key="3">
    <source>
        <dbReference type="ARBA" id="ARBA00022691"/>
    </source>
</evidence>
<dbReference type="PROSITE" id="PS00094">
    <property type="entry name" value="C5_MTASE_1"/>
    <property type="match status" value="1"/>
</dbReference>
<evidence type="ECO:0000256" key="6">
    <source>
        <dbReference type="RuleBase" id="RU000416"/>
    </source>
</evidence>
<comment type="similarity">
    <text evidence="5 6">Belongs to the class I-like SAM-binding methyltransferase superfamily. C5-methyltransferase family.</text>
</comment>
<dbReference type="InterPro" id="IPR050750">
    <property type="entry name" value="C5-MTase"/>
</dbReference>
<dbReference type="RefSeq" id="WP_369716021.1">
    <property type="nucleotide sequence ID" value="NZ_CP165647.1"/>
</dbReference>